<accession>A0A5J4TR59</accession>
<evidence type="ECO:0000256" key="1">
    <source>
        <dbReference type="SAM" id="MobiDB-lite"/>
    </source>
</evidence>
<feature type="region of interest" description="Disordered" evidence="1">
    <location>
        <begin position="1"/>
        <end position="21"/>
    </location>
</feature>
<reference evidence="2 3" key="1">
    <citation type="submission" date="2019-03" db="EMBL/GenBank/DDBJ databases">
        <title>Single cell metagenomics reveals metabolic interactions within the superorganism composed of flagellate Streblomastix strix and complex community of Bacteroidetes bacteria on its surface.</title>
        <authorList>
            <person name="Treitli S.C."/>
            <person name="Kolisko M."/>
            <person name="Husnik F."/>
            <person name="Keeling P."/>
            <person name="Hampl V."/>
        </authorList>
    </citation>
    <scope>NUCLEOTIDE SEQUENCE [LARGE SCALE GENOMIC DNA]</scope>
    <source>
        <strain evidence="2">ST1C</strain>
    </source>
</reference>
<protein>
    <submittedName>
        <fullName evidence="2">Uncharacterized protein</fullName>
    </submittedName>
</protein>
<dbReference type="EMBL" id="SNRW01027799">
    <property type="protein sequence ID" value="KAA6359845.1"/>
    <property type="molecule type" value="Genomic_DNA"/>
</dbReference>
<sequence>MEQNKEVINETTQDNVPTKIKGRPKKYFTTEEAKQRAKEQRYVSGSGGIAALTVRALGSANRASMLKSDSLAILL</sequence>
<gene>
    <name evidence="2" type="ORF">EZS28_044628</name>
</gene>
<organism evidence="2 3">
    <name type="scientific">Streblomastix strix</name>
    <dbReference type="NCBI Taxonomy" id="222440"/>
    <lineage>
        <taxon>Eukaryota</taxon>
        <taxon>Metamonada</taxon>
        <taxon>Preaxostyla</taxon>
        <taxon>Oxymonadida</taxon>
        <taxon>Streblomastigidae</taxon>
        <taxon>Streblomastix</taxon>
    </lineage>
</organism>
<comment type="caution">
    <text evidence="2">The sequence shown here is derived from an EMBL/GenBank/DDBJ whole genome shotgun (WGS) entry which is preliminary data.</text>
</comment>
<name>A0A5J4TR59_9EUKA</name>
<evidence type="ECO:0000313" key="2">
    <source>
        <dbReference type="EMBL" id="KAA6359845.1"/>
    </source>
</evidence>
<feature type="non-terminal residue" evidence="2">
    <location>
        <position position="75"/>
    </location>
</feature>
<evidence type="ECO:0000313" key="3">
    <source>
        <dbReference type="Proteomes" id="UP000324800"/>
    </source>
</evidence>
<proteinExistence type="predicted"/>
<dbReference type="AlphaFoldDB" id="A0A5J4TR59"/>
<dbReference type="Proteomes" id="UP000324800">
    <property type="component" value="Unassembled WGS sequence"/>
</dbReference>